<evidence type="ECO:0000313" key="1">
    <source>
        <dbReference type="EMBL" id="KAG5533599.1"/>
    </source>
</evidence>
<dbReference type="Proteomes" id="UP000823749">
    <property type="component" value="Chromosome 9"/>
</dbReference>
<name>A0AAV6J4H0_9ERIC</name>
<accession>A0AAV6J4H0</accession>
<dbReference type="AlphaFoldDB" id="A0AAV6J4H0"/>
<keyword evidence="2" id="KW-1185">Reference proteome</keyword>
<evidence type="ECO:0000313" key="2">
    <source>
        <dbReference type="Proteomes" id="UP000823749"/>
    </source>
</evidence>
<reference evidence="1" key="1">
    <citation type="submission" date="2020-08" db="EMBL/GenBank/DDBJ databases">
        <title>Plant Genome Project.</title>
        <authorList>
            <person name="Zhang R.-G."/>
        </authorList>
    </citation>
    <scope>NUCLEOTIDE SEQUENCE</scope>
    <source>
        <strain evidence="1">WSP0</strain>
        <tissue evidence="1">Leaf</tissue>
    </source>
</reference>
<gene>
    <name evidence="1" type="ORF">RHGRI_027700</name>
</gene>
<sequence>MTPRYTRPTSLSQSTSGLYCATSINRRRRGTPPVMNSAKRCRFAELALTVVSRLYLNLE</sequence>
<comment type="caution">
    <text evidence="1">The sequence shown here is derived from an EMBL/GenBank/DDBJ whole genome shotgun (WGS) entry which is preliminary data.</text>
</comment>
<proteinExistence type="predicted"/>
<protein>
    <submittedName>
        <fullName evidence="1">Uncharacterized protein</fullName>
    </submittedName>
</protein>
<dbReference type="EMBL" id="JACTNZ010000009">
    <property type="protein sequence ID" value="KAG5533599.1"/>
    <property type="molecule type" value="Genomic_DNA"/>
</dbReference>
<organism evidence="1 2">
    <name type="scientific">Rhododendron griersonianum</name>
    <dbReference type="NCBI Taxonomy" id="479676"/>
    <lineage>
        <taxon>Eukaryota</taxon>
        <taxon>Viridiplantae</taxon>
        <taxon>Streptophyta</taxon>
        <taxon>Embryophyta</taxon>
        <taxon>Tracheophyta</taxon>
        <taxon>Spermatophyta</taxon>
        <taxon>Magnoliopsida</taxon>
        <taxon>eudicotyledons</taxon>
        <taxon>Gunneridae</taxon>
        <taxon>Pentapetalae</taxon>
        <taxon>asterids</taxon>
        <taxon>Ericales</taxon>
        <taxon>Ericaceae</taxon>
        <taxon>Ericoideae</taxon>
        <taxon>Rhodoreae</taxon>
        <taxon>Rhododendron</taxon>
    </lineage>
</organism>